<evidence type="ECO:0000313" key="11">
    <source>
        <dbReference type="EMBL" id="KAK4508240.1"/>
    </source>
</evidence>
<keyword evidence="4" id="KW-0132">Cell division</keyword>
<reference evidence="11 12" key="1">
    <citation type="journal article" date="2023" name="G3 (Bethesda)">
        <title>A chromosome-level genome assembly of Zasmidium syzygii isolated from banana leaves.</title>
        <authorList>
            <person name="van Westerhoven A.C."/>
            <person name="Mehrabi R."/>
            <person name="Talebi R."/>
            <person name="Steentjes M.B.F."/>
            <person name="Corcolon B."/>
            <person name="Chong P.A."/>
            <person name="Kema G.H.J."/>
            <person name="Seidl M.F."/>
        </authorList>
    </citation>
    <scope>NUCLEOTIDE SEQUENCE [LARGE SCALE GENOMIC DNA]</scope>
    <source>
        <strain evidence="11 12">P124</strain>
    </source>
</reference>
<evidence type="ECO:0000313" key="12">
    <source>
        <dbReference type="Proteomes" id="UP001305779"/>
    </source>
</evidence>
<keyword evidence="7" id="KW-0539">Nucleus</keyword>
<evidence type="ECO:0000256" key="7">
    <source>
        <dbReference type="ARBA" id="ARBA00023242"/>
    </source>
</evidence>
<evidence type="ECO:0008006" key="13">
    <source>
        <dbReference type="Google" id="ProtNLM"/>
    </source>
</evidence>
<evidence type="ECO:0000256" key="3">
    <source>
        <dbReference type="ARBA" id="ARBA00022454"/>
    </source>
</evidence>
<dbReference type="Proteomes" id="UP001305779">
    <property type="component" value="Unassembled WGS sequence"/>
</dbReference>
<comment type="caution">
    <text evidence="11">The sequence shown here is derived from an EMBL/GenBank/DDBJ whole genome shotgun (WGS) entry which is preliminary data.</text>
</comment>
<accession>A0ABR0F4B9</accession>
<evidence type="ECO:0000256" key="6">
    <source>
        <dbReference type="ARBA" id="ARBA00022838"/>
    </source>
</evidence>
<keyword evidence="9" id="KW-0137">Centromere</keyword>
<evidence type="ECO:0000256" key="4">
    <source>
        <dbReference type="ARBA" id="ARBA00022618"/>
    </source>
</evidence>
<keyword evidence="12" id="KW-1185">Reference proteome</keyword>
<dbReference type="Pfam" id="PF03980">
    <property type="entry name" value="Nnf1"/>
    <property type="match status" value="1"/>
</dbReference>
<evidence type="ECO:0000256" key="5">
    <source>
        <dbReference type="ARBA" id="ARBA00022776"/>
    </source>
</evidence>
<protein>
    <recommendedName>
        <fullName evidence="13">MIND kinetochore complex component Nnf1</fullName>
    </recommendedName>
</protein>
<name>A0ABR0F4B9_ZASCE</name>
<dbReference type="InterPro" id="IPR007128">
    <property type="entry name" value="PMF1/Nnf1"/>
</dbReference>
<keyword evidence="3" id="KW-0158">Chromosome</keyword>
<proteinExistence type="predicted"/>
<evidence type="ECO:0000256" key="9">
    <source>
        <dbReference type="ARBA" id="ARBA00023328"/>
    </source>
</evidence>
<feature type="region of interest" description="Disordered" evidence="10">
    <location>
        <begin position="1"/>
        <end position="21"/>
    </location>
</feature>
<evidence type="ECO:0000256" key="1">
    <source>
        <dbReference type="ARBA" id="ARBA00004123"/>
    </source>
</evidence>
<feature type="compositionally biased region" description="Pro residues" evidence="10">
    <location>
        <begin position="8"/>
        <end position="19"/>
    </location>
</feature>
<evidence type="ECO:0000256" key="8">
    <source>
        <dbReference type="ARBA" id="ARBA00023306"/>
    </source>
</evidence>
<dbReference type="PANTHER" id="PTHR15459">
    <property type="entry name" value="POLYAMINE-MODULATED FACTOR 1"/>
    <property type="match status" value="1"/>
</dbReference>
<keyword evidence="6" id="KW-0995">Kinetochore</keyword>
<evidence type="ECO:0000256" key="10">
    <source>
        <dbReference type="SAM" id="MobiDB-lite"/>
    </source>
</evidence>
<sequence length="208" mass="23158">MTTSRSPSPLPPPPTPSHPGPRATALQKLYTDAITHILKTTSYANFSSCYPTPSTAVPTSMAALHTQFTSKLAEYMRREFENILVDRNVVQSLNELDRLIEDAKRRKAKGEGEGVPPHTLPAKTLYISHLAPRLKGYDAEIKARQDELAGENQELIARVMQQRKDIQKLMEGLEGVVEDLNGSVKALVPEEVEGLREGNREVDEVMRD</sequence>
<dbReference type="EMBL" id="JAXOVC010000001">
    <property type="protein sequence ID" value="KAK4508240.1"/>
    <property type="molecule type" value="Genomic_DNA"/>
</dbReference>
<comment type="subcellular location">
    <subcellularLocation>
        <location evidence="2">Chromosome</location>
        <location evidence="2">Centromere</location>
        <location evidence="2">Kinetochore</location>
    </subcellularLocation>
    <subcellularLocation>
        <location evidence="1">Nucleus</location>
    </subcellularLocation>
</comment>
<keyword evidence="8" id="KW-0131">Cell cycle</keyword>
<organism evidence="11 12">
    <name type="scientific">Zasmidium cellare</name>
    <name type="common">Wine cellar mold</name>
    <name type="synonym">Racodium cellare</name>
    <dbReference type="NCBI Taxonomy" id="395010"/>
    <lineage>
        <taxon>Eukaryota</taxon>
        <taxon>Fungi</taxon>
        <taxon>Dikarya</taxon>
        <taxon>Ascomycota</taxon>
        <taxon>Pezizomycotina</taxon>
        <taxon>Dothideomycetes</taxon>
        <taxon>Dothideomycetidae</taxon>
        <taxon>Mycosphaerellales</taxon>
        <taxon>Mycosphaerellaceae</taxon>
        <taxon>Zasmidium</taxon>
    </lineage>
</organism>
<dbReference type="PANTHER" id="PTHR15459:SF3">
    <property type="entry name" value="POLYAMINE-MODULATED FACTOR 1"/>
    <property type="match status" value="1"/>
</dbReference>
<keyword evidence="5" id="KW-0498">Mitosis</keyword>
<gene>
    <name evidence="11" type="ORF">PRZ48_001978</name>
</gene>
<evidence type="ECO:0000256" key="2">
    <source>
        <dbReference type="ARBA" id="ARBA00004629"/>
    </source>
</evidence>